<protein>
    <submittedName>
        <fullName evidence="2">Uncharacterized protein</fullName>
    </submittedName>
</protein>
<dbReference type="WBParaSite" id="ES5_v2.g26488.t1">
    <property type="protein sequence ID" value="ES5_v2.g26488.t1"/>
    <property type="gene ID" value="ES5_v2.g26488"/>
</dbReference>
<proteinExistence type="predicted"/>
<evidence type="ECO:0000313" key="1">
    <source>
        <dbReference type="Proteomes" id="UP000887579"/>
    </source>
</evidence>
<accession>A0AC34GA59</accession>
<reference evidence="2" key="1">
    <citation type="submission" date="2022-11" db="UniProtKB">
        <authorList>
            <consortium name="WormBaseParasite"/>
        </authorList>
    </citation>
    <scope>IDENTIFICATION</scope>
</reference>
<sequence length="124" mass="13563">MNVSNGFGARQDHRGGRGGGSTQPQRNFNQNPRRGGPTSSGCSTFRQPHHSNNGANGDQNAPNKFEHQRKAMPKTEGGKPQTQNIKDANNVGVDKNGPSNRGKNFKVNAMAFFIKYLFFDFLAV</sequence>
<name>A0AC34GA59_9BILA</name>
<dbReference type="Proteomes" id="UP000887579">
    <property type="component" value="Unplaced"/>
</dbReference>
<organism evidence="1 2">
    <name type="scientific">Panagrolaimus sp. ES5</name>
    <dbReference type="NCBI Taxonomy" id="591445"/>
    <lineage>
        <taxon>Eukaryota</taxon>
        <taxon>Metazoa</taxon>
        <taxon>Ecdysozoa</taxon>
        <taxon>Nematoda</taxon>
        <taxon>Chromadorea</taxon>
        <taxon>Rhabditida</taxon>
        <taxon>Tylenchina</taxon>
        <taxon>Panagrolaimomorpha</taxon>
        <taxon>Panagrolaimoidea</taxon>
        <taxon>Panagrolaimidae</taxon>
        <taxon>Panagrolaimus</taxon>
    </lineage>
</organism>
<evidence type="ECO:0000313" key="2">
    <source>
        <dbReference type="WBParaSite" id="ES5_v2.g26488.t1"/>
    </source>
</evidence>